<sequence length="169" mass="17478">MEYVLVNSGLGKPFWKKIRIKDVSLKNVVKVTKGVLPIATSLIPVVGNAGSGLLSKVLKNSNGSASFVGRIANNATTLSKSTVGKAIVNTIKSNARPQVQAVSSLKPAPVVVNPTSNTDQNDQPVGDLTPVTPAMASELLQSPKKDNTALYAVGAVAVLGGIYLATKNS</sequence>
<dbReference type="Proteomes" id="UP000319700">
    <property type="component" value="Unassembled WGS sequence"/>
</dbReference>
<protein>
    <submittedName>
        <fullName evidence="1">Uncharacterized protein</fullName>
    </submittedName>
</protein>
<dbReference type="AlphaFoldDB" id="A0A502F2W7"/>
<dbReference type="RefSeq" id="WP_140503393.1">
    <property type="nucleotide sequence ID" value="NZ_RCZH01000002.1"/>
</dbReference>
<comment type="caution">
    <text evidence="1">The sequence shown here is derived from an EMBL/GenBank/DDBJ whole genome shotgun (WGS) entry which is preliminary data.</text>
</comment>
<dbReference type="EMBL" id="RCZH01000002">
    <property type="protein sequence ID" value="TPG44363.1"/>
    <property type="molecule type" value="Genomic_DNA"/>
</dbReference>
<evidence type="ECO:0000313" key="2">
    <source>
        <dbReference type="Proteomes" id="UP000319700"/>
    </source>
</evidence>
<dbReference type="OrthoDB" id="1376412at2"/>
<proteinExistence type="predicted"/>
<gene>
    <name evidence="1" type="ORF">EAH81_02495</name>
</gene>
<keyword evidence="2" id="KW-1185">Reference proteome</keyword>
<accession>A0A502F2W7</accession>
<reference evidence="1 2" key="1">
    <citation type="journal article" date="2019" name="Environ. Microbiol.">
        <title>Species interactions and distinct microbial communities in high Arctic permafrost affected cryosols are associated with the CH4 and CO2 gas fluxes.</title>
        <authorList>
            <person name="Altshuler I."/>
            <person name="Hamel J."/>
            <person name="Turney S."/>
            <person name="Magnuson E."/>
            <person name="Levesque R."/>
            <person name="Greer C."/>
            <person name="Whyte L.G."/>
        </authorList>
    </citation>
    <scope>NUCLEOTIDE SEQUENCE [LARGE SCALE GENOMIC DNA]</scope>
    <source>
        <strain evidence="1 2">42</strain>
    </source>
</reference>
<organism evidence="1 2">
    <name type="scientific">Flavobacterium pectinovorum</name>
    <dbReference type="NCBI Taxonomy" id="29533"/>
    <lineage>
        <taxon>Bacteria</taxon>
        <taxon>Pseudomonadati</taxon>
        <taxon>Bacteroidota</taxon>
        <taxon>Flavobacteriia</taxon>
        <taxon>Flavobacteriales</taxon>
        <taxon>Flavobacteriaceae</taxon>
        <taxon>Flavobacterium</taxon>
    </lineage>
</organism>
<evidence type="ECO:0000313" key="1">
    <source>
        <dbReference type="EMBL" id="TPG44363.1"/>
    </source>
</evidence>
<name>A0A502F2W7_9FLAO</name>